<comment type="caution">
    <text evidence="2">The sequence shown here is derived from an EMBL/GenBank/DDBJ whole genome shotgun (WGS) entry which is preliminary data.</text>
</comment>
<evidence type="ECO:0000256" key="1">
    <source>
        <dbReference type="SAM" id="SignalP"/>
    </source>
</evidence>
<dbReference type="Proteomes" id="UP000195106">
    <property type="component" value="Unassembled WGS sequence"/>
</dbReference>
<name>A0A251XWS4_9MICO</name>
<organism evidence="2 3">
    <name type="scientific">Clavibacter michiganensis</name>
    <dbReference type="NCBI Taxonomy" id="28447"/>
    <lineage>
        <taxon>Bacteria</taxon>
        <taxon>Bacillati</taxon>
        <taxon>Actinomycetota</taxon>
        <taxon>Actinomycetes</taxon>
        <taxon>Micrococcales</taxon>
        <taxon>Microbacteriaceae</taxon>
        <taxon>Clavibacter</taxon>
    </lineage>
</organism>
<keyword evidence="1" id="KW-0732">Signal</keyword>
<dbReference type="EMBL" id="MDHJ01000001">
    <property type="protein sequence ID" value="OUE09905.1"/>
    <property type="molecule type" value="Genomic_DNA"/>
</dbReference>
<sequence length="112" mass="11441">MKEIRFALLGLALTGALISGAAVTVLPAESARAQDTASDLAYAKCHYGHSFESCQFLAEQGNISREGLRCLAASGIAVAGLFIGEGVGEGLATAIARKYLAAGAFGCLSTFL</sequence>
<evidence type="ECO:0000313" key="3">
    <source>
        <dbReference type="Proteomes" id="UP000195106"/>
    </source>
</evidence>
<evidence type="ECO:0000313" key="2">
    <source>
        <dbReference type="EMBL" id="OUE09905.1"/>
    </source>
</evidence>
<proteinExistence type="predicted"/>
<feature type="signal peptide" evidence="1">
    <location>
        <begin position="1"/>
        <end position="21"/>
    </location>
</feature>
<evidence type="ECO:0008006" key="4">
    <source>
        <dbReference type="Google" id="ProtNLM"/>
    </source>
</evidence>
<gene>
    <name evidence="2" type="ORF">CMsap09_13235</name>
</gene>
<feature type="chain" id="PRO_5038661707" description="Integral membrane protein" evidence="1">
    <location>
        <begin position="22"/>
        <end position="112"/>
    </location>
</feature>
<protein>
    <recommendedName>
        <fullName evidence="4">Integral membrane protein</fullName>
    </recommendedName>
</protein>
<accession>A0A251XWS4</accession>
<reference evidence="2 3" key="1">
    <citation type="submission" date="2016-08" db="EMBL/GenBank/DDBJ databases">
        <title>Genome sequence of Clavibacter michiganensis spp. strain CASJ009.</title>
        <authorList>
            <person name="Thapa S.P."/>
            <person name="Coaker G."/>
        </authorList>
    </citation>
    <scope>NUCLEOTIDE SEQUENCE [LARGE SCALE GENOMIC DNA]</scope>
    <source>
        <strain evidence="2">CASJ009</strain>
    </source>
</reference>
<dbReference type="AlphaFoldDB" id="A0A251XWS4"/>